<feature type="compositionally biased region" description="Basic and acidic residues" evidence="2">
    <location>
        <begin position="24"/>
        <end position="41"/>
    </location>
</feature>
<feature type="region of interest" description="Disordered" evidence="2">
    <location>
        <begin position="140"/>
        <end position="169"/>
    </location>
</feature>
<feature type="region of interest" description="Disordered" evidence="2">
    <location>
        <begin position="1"/>
        <end position="61"/>
    </location>
</feature>
<name>A0A1J4J9G2_9EUKA</name>
<dbReference type="RefSeq" id="XP_068348959.1">
    <property type="nucleotide sequence ID" value="XM_068511789.1"/>
</dbReference>
<feature type="coiled-coil region" evidence="1">
    <location>
        <begin position="189"/>
        <end position="450"/>
    </location>
</feature>
<gene>
    <name evidence="3" type="ORF">TRFO_38025</name>
</gene>
<dbReference type="Proteomes" id="UP000179807">
    <property type="component" value="Unassembled WGS sequence"/>
</dbReference>
<feature type="compositionally biased region" description="Low complexity" evidence="2">
    <location>
        <begin position="1190"/>
        <end position="1207"/>
    </location>
</feature>
<proteinExistence type="predicted"/>
<sequence length="1267" mass="146195">MEHGSPSTKNSSSLSNDNARLRSKNKELKSRMKLLESKYRQNSESLESELSSTRLEDQETRDHLITTVKNLESKLNEQTKANNNLAKINKQLQTQISTFLSYVGNHANRDLKNLNEASSLYSELSSESESNNQKIRDLERQNSSLSSQLEESADVARSKSTESAKLKKRLRKMKQATLNEPEMANEIANEVAQKLTKSHNKKVKELQNTIESQKAQIKQLQAQVERAERNASNRGTKSDDNGREEIYKANLALLNDRVQSAEQTAAETQKQYEILQEENQQLADRGNLLNDKLEEAKETIAIKEQNINDLKQKVKQCKQAIQNLKDEMKLKETEAAELDTTVHELQIRISELENEKQMMTLNQPKVVNEPTKQYKDKIEMLESRIASFEELYEKQSQEICELVEQRKQMISSLNQVDEFLATNDAHIQKLEKENTQLAEENKTIKETTTSEREKDDEEFIQAFEDSLEIIPPSMKDQMKEIAQNSDSKAELLKNYISLLVEKMNEVEYNAQVAENQSMVETMRKRYIALLNHLENAHKFLRSIANSQAASNSDEITREEFLTACARLGKYIEEQRVEFPIEDFVPSVFEPSDLNDPQKIANIFLDFVKNDELEESPTMELFTLFMCVSQVNLILMNNIDANAEAIQQAARISQLDDAHVQHIRELESWKNAQMENNENLSHVLRKLVEDPQDDYEKLVEQVITTVNPDDIQTPTQVQELHSKIDALEEDFNNLQTKIEQSQAKEENKRAHFCKEADNMVNDLTKQAKNEEAKFNEEKAALMKQIEQLQSNQSNERNTYENRLQKQQRKLAKRDDLINTLRSENESLTQRSIDLQGQLGQHQSRVDEDNGTIQILKQQLQQTRDDLDRMTSHKQHYKQRLIESDAANSSTLAELKQRSEQLNQKYANTISELQKQLQQTSEELIKAQNEIDGFSSKKRELQEQVAKLQMAKRTAEMKLKAADDALVRERASSEAKQNTYALALKSKSDATIEELHNEIEKCRNTFNRVLTEEFHVSLDDQDVEENNNDNNKYELTNLLEKVDEQLSLRKDEQFIINDAFKLRRVMKIDKKTSLFQVYNKLTSELDTEKKRADEAESFANVKSNEKEKVLRDSKKLERSALELNEWTIWSRAMLRQLSDAASSNPPSSEVRFRLEEALLASISQRTIRRKMEILRTEKKLFLTQKPSILNRNTTSNAISNSSNSNSQSSKKNRVTSIRPMMLSLIFTGKLQQLSGNLPSRFNGMTKANQPPQTAYDRKAHRPLVPFESQ</sequence>
<dbReference type="EMBL" id="MLAK01001218">
    <property type="protein sequence ID" value="OHS95822.1"/>
    <property type="molecule type" value="Genomic_DNA"/>
</dbReference>
<evidence type="ECO:0000256" key="2">
    <source>
        <dbReference type="SAM" id="MobiDB-lite"/>
    </source>
</evidence>
<dbReference type="VEuPathDB" id="TrichDB:TRFO_38025"/>
<evidence type="ECO:0000256" key="1">
    <source>
        <dbReference type="SAM" id="Coils"/>
    </source>
</evidence>
<organism evidence="3 4">
    <name type="scientific">Tritrichomonas foetus</name>
    <dbReference type="NCBI Taxonomy" id="1144522"/>
    <lineage>
        <taxon>Eukaryota</taxon>
        <taxon>Metamonada</taxon>
        <taxon>Parabasalia</taxon>
        <taxon>Tritrichomonadida</taxon>
        <taxon>Tritrichomonadidae</taxon>
        <taxon>Tritrichomonas</taxon>
    </lineage>
</organism>
<feature type="coiled-coil region" evidence="1">
    <location>
        <begin position="716"/>
        <end position="956"/>
    </location>
</feature>
<feature type="region of interest" description="Disordered" evidence="2">
    <location>
        <begin position="1235"/>
        <end position="1267"/>
    </location>
</feature>
<evidence type="ECO:0000313" key="3">
    <source>
        <dbReference type="EMBL" id="OHS95822.1"/>
    </source>
</evidence>
<accession>A0A1J4J9G2</accession>
<dbReference type="OrthoDB" id="10667533at2759"/>
<keyword evidence="1" id="KW-0175">Coiled coil</keyword>
<dbReference type="AlphaFoldDB" id="A0A1J4J9G2"/>
<keyword evidence="4" id="KW-1185">Reference proteome</keyword>
<feature type="compositionally biased region" description="Basic and acidic residues" evidence="2">
    <location>
        <begin position="154"/>
        <end position="165"/>
    </location>
</feature>
<dbReference type="GeneID" id="94846493"/>
<feature type="compositionally biased region" description="Low complexity" evidence="2">
    <location>
        <begin position="1"/>
        <end position="18"/>
    </location>
</feature>
<reference evidence="3" key="1">
    <citation type="submission" date="2016-10" db="EMBL/GenBank/DDBJ databases">
        <authorList>
            <person name="Benchimol M."/>
            <person name="Almeida L.G."/>
            <person name="Vasconcelos A.T."/>
            <person name="Perreira-Neves A."/>
            <person name="Rosa I.A."/>
            <person name="Tasca T."/>
            <person name="Bogo M.R."/>
            <person name="de Souza W."/>
        </authorList>
    </citation>
    <scope>NUCLEOTIDE SEQUENCE [LARGE SCALE GENOMIC DNA]</scope>
    <source>
        <strain evidence="3">K</strain>
    </source>
</reference>
<comment type="caution">
    <text evidence="3">The sequence shown here is derived from an EMBL/GenBank/DDBJ whole genome shotgun (WGS) entry which is preliminary data.</text>
</comment>
<evidence type="ECO:0000313" key="4">
    <source>
        <dbReference type="Proteomes" id="UP000179807"/>
    </source>
</evidence>
<feature type="compositionally biased region" description="Low complexity" evidence="2">
    <location>
        <begin position="141"/>
        <end position="150"/>
    </location>
</feature>
<feature type="region of interest" description="Disordered" evidence="2">
    <location>
        <begin position="1190"/>
        <end position="1211"/>
    </location>
</feature>
<protein>
    <submittedName>
        <fullName evidence="3">Uncharacterized protein</fullName>
    </submittedName>
</protein>
<feature type="compositionally biased region" description="Low complexity" evidence="2">
    <location>
        <begin position="43"/>
        <end position="52"/>
    </location>
</feature>